<comment type="caution">
    <text evidence="1">The sequence shown here is derived from an EMBL/GenBank/DDBJ whole genome shotgun (WGS) entry which is preliminary data.</text>
</comment>
<name>A0ABU0V7N7_9BACI</name>
<dbReference type="Proteomes" id="UP001177898">
    <property type="component" value="Unassembled WGS sequence"/>
</dbReference>
<evidence type="ECO:0000313" key="1">
    <source>
        <dbReference type="EMBL" id="MDQ1852945.1"/>
    </source>
</evidence>
<protein>
    <submittedName>
        <fullName evidence="1">Uncharacterized protein</fullName>
    </submittedName>
</protein>
<proteinExistence type="predicted"/>
<accession>A0ABU0V7N7</accession>
<dbReference type="RefSeq" id="WP_139236143.1">
    <property type="nucleotide sequence ID" value="NZ_JAVCYS010000005.1"/>
</dbReference>
<reference evidence="1" key="1">
    <citation type="submission" date="2023-08" db="EMBL/GenBank/DDBJ databases">
        <title>Functional annotation and safety assessment of Bacillus stercoris.</title>
        <authorList>
            <person name="Pandit N.T."/>
            <person name="Ahir S.V."/>
            <person name="Chauhan D.A."/>
            <person name="Bose A."/>
            <person name="Dunlap C."/>
            <person name="Doshi J.A."/>
        </authorList>
    </citation>
    <scope>NUCLEOTIDE SEQUENCE</scope>
    <source>
        <strain evidence="1">ZBMF30</strain>
    </source>
</reference>
<organism evidence="1 2">
    <name type="scientific">Bacillus stercoris</name>
    <dbReference type="NCBI Taxonomy" id="2054641"/>
    <lineage>
        <taxon>Bacteria</taxon>
        <taxon>Bacillati</taxon>
        <taxon>Bacillota</taxon>
        <taxon>Bacilli</taxon>
        <taxon>Bacillales</taxon>
        <taxon>Bacillaceae</taxon>
        <taxon>Bacillus</taxon>
    </lineage>
</organism>
<keyword evidence="2" id="KW-1185">Reference proteome</keyword>
<dbReference type="EMBL" id="JAVCYS010000005">
    <property type="protein sequence ID" value="MDQ1852945.1"/>
    <property type="molecule type" value="Genomic_DNA"/>
</dbReference>
<gene>
    <name evidence="1" type="ORF">RAQ16_11415</name>
</gene>
<evidence type="ECO:0000313" key="2">
    <source>
        <dbReference type="Proteomes" id="UP001177898"/>
    </source>
</evidence>
<sequence length="40" mass="4676">MINSCLLYVPLVRAFLIFHISKKTFSCTKKTDFRKEIGLL</sequence>